<dbReference type="EC" id="1.3.-.-" evidence="13"/>
<evidence type="ECO:0000313" key="13">
    <source>
        <dbReference type="EMBL" id="OIR05464.1"/>
    </source>
</evidence>
<sequence length="349" mass="40280">MTEERSAKIIANWIFIGVAMLIVQVLLGGITRLTGSGLSITEWKPIVGALPPLTETQWQKAFEQYQQIAQYKYINHQFVLTDFKFIFFWEWFHRLWARLISVVFLIPFIYFIIKKYFKQWMITPLVILFLLGAAQGAIGWIMVKSGLNDKNLYVNHIRLAIHFVSAMVLICYALIFGLKLIVQQKDFIVDASLKKFTVVIIAVIVIQLFYGSFMAGLKGAIAAPTWPDINGMIVPKPFFSNNINNDLFFNIINIHFIHRTLAYIILILIFIWWHRAIKYKTISFNKTKHLPLVFVSLQIVLGVAAILNSPKIMLGHFGLFEWLAQLHQLVGMLLLLSVITNFYLIRSKK</sequence>
<dbReference type="GO" id="GO:0046872">
    <property type="term" value="F:metal ion binding"/>
    <property type="evidence" value="ECO:0007669"/>
    <property type="project" value="UniProtKB-KW"/>
</dbReference>
<keyword evidence="5 12" id="KW-1133">Transmembrane helix</keyword>
<keyword evidence="7" id="KW-0408">Iron</keyword>
<dbReference type="EMBL" id="MLJW01000050">
    <property type="protein sequence ID" value="OIR05464.1"/>
    <property type="molecule type" value="Genomic_DNA"/>
</dbReference>
<keyword evidence="4" id="KW-0479">Metal-binding</keyword>
<accession>A0A1J5SN75</accession>
<feature type="transmembrane region" description="Helical" evidence="12">
    <location>
        <begin position="327"/>
        <end position="345"/>
    </location>
</feature>
<evidence type="ECO:0000256" key="9">
    <source>
        <dbReference type="ARBA" id="ARBA00023136"/>
    </source>
</evidence>
<evidence type="ECO:0000256" key="2">
    <source>
        <dbReference type="ARBA" id="ARBA00004141"/>
    </source>
</evidence>
<evidence type="ECO:0000256" key="3">
    <source>
        <dbReference type="ARBA" id="ARBA00022692"/>
    </source>
</evidence>
<proteinExistence type="predicted"/>
<keyword evidence="9 12" id="KW-0472">Membrane</keyword>
<keyword evidence="6 13" id="KW-0560">Oxidoreductase</keyword>
<evidence type="ECO:0000256" key="12">
    <source>
        <dbReference type="SAM" id="Phobius"/>
    </source>
</evidence>
<comment type="cofactor">
    <cofactor evidence="1">
        <name>heme b</name>
        <dbReference type="ChEBI" id="CHEBI:60344"/>
    </cofactor>
</comment>
<name>A0A1J5SN75_9ZZZZ</name>
<dbReference type="GO" id="GO:0006784">
    <property type="term" value="P:heme A biosynthetic process"/>
    <property type="evidence" value="ECO:0007669"/>
    <property type="project" value="InterPro"/>
</dbReference>
<keyword evidence="8" id="KW-0350">Heme biosynthesis</keyword>
<evidence type="ECO:0000256" key="4">
    <source>
        <dbReference type="ARBA" id="ARBA00022723"/>
    </source>
</evidence>
<dbReference type="PANTHER" id="PTHR23289">
    <property type="entry name" value="CYTOCHROME C OXIDASE ASSEMBLY PROTEIN COX15"/>
    <property type="match status" value="1"/>
</dbReference>
<feature type="transmembrane region" description="Helical" evidence="12">
    <location>
        <begin position="196"/>
        <end position="217"/>
    </location>
</feature>
<comment type="subcellular location">
    <subcellularLocation>
        <location evidence="2">Membrane</location>
        <topology evidence="2">Multi-pass membrane protein</topology>
    </subcellularLocation>
</comment>
<evidence type="ECO:0000256" key="5">
    <source>
        <dbReference type="ARBA" id="ARBA00022989"/>
    </source>
</evidence>
<dbReference type="GO" id="GO:0120547">
    <property type="term" value="F:heme A synthase activity"/>
    <property type="evidence" value="ECO:0007669"/>
    <property type="project" value="UniProtKB-EC"/>
</dbReference>
<dbReference type="Pfam" id="PF02628">
    <property type="entry name" value="COX15-CtaA"/>
    <property type="match status" value="1"/>
</dbReference>
<feature type="transmembrane region" description="Helical" evidence="12">
    <location>
        <begin position="289"/>
        <end position="307"/>
    </location>
</feature>
<keyword evidence="3 12" id="KW-0812">Transmembrane</keyword>
<dbReference type="GO" id="GO:0016653">
    <property type="term" value="F:oxidoreductase activity, acting on NAD(P)H, heme protein as acceptor"/>
    <property type="evidence" value="ECO:0007669"/>
    <property type="project" value="TreeGrafter"/>
</dbReference>
<comment type="catalytic activity">
    <reaction evidence="11">
        <text>Fe(II)-heme o + 2 A + H2O = Fe(II)-heme a + 2 AH2</text>
        <dbReference type="Rhea" id="RHEA:63388"/>
        <dbReference type="ChEBI" id="CHEBI:13193"/>
        <dbReference type="ChEBI" id="CHEBI:15377"/>
        <dbReference type="ChEBI" id="CHEBI:17499"/>
        <dbReference type="ChEBI" id="CHEBI:60530"/>
        <dbReference type="ChEBI" id="CHEBI:61715"/>
        <dbReference type="EC" id="1.17.99.9"/>
    </reaction>
    <physiologicalReaction direction="left-to-right" evidence="11">
        <dbReference type="Rhea" id="RHEA:63389"/>
    </physiologicalReaction>
</comment>
<evidence type="ECO:0000256" key="7">
    <source>
        <dbReference type="ARBA" id="ARBA00023004"/>
    </source>
</evidence>
<dbReference type="InterPro" id="IPR023754">
    <property type="entry name" value="HemeA_Synthase_type2"/>
</dbReference>
<dbReference type="InterPro" id="IPR003780">
    <property type="entry name" value="COX15/CtaA_fam"/>
</dbReference>
<evidence type="ECO:0000256" key="6">
    <source>
        <dbReference type="ARBA" id="ARBA00023002"/>
    </source>
</evidence>
<reference evidence="13" key="1">
    <citation type="submission" date="2016-10" db="EMBL/GenBank/DDBJ databases">
        <title>Sequence of Gallionella enrichment culture.</title>
        <authorList>
            <person name="Poehlein A."/>
            <person name="Muehling M."/>
            <person name="Daniel R."/>
        </authorList>
    </citation>
    <scope>NUCLEOTIDE SEQUENCE</scope>
</reference>
<feature type="transmembrane region" description="Helical" evidence="12">
    <location>
        <begin position="256"/>
        <end position="277"/>
    </location>
</feature>
<dbReference type="PANTHER" id="PTHR23289:SF2">
    <property type="entry name" value="CYTOCHROME C OXIDASE ASSEMBLY PROTEIN COX15 HOMOLOG"/>
    <property type="match status" value="1"/>
</dbReference>
<comment type="caution">
    <text evidence="13">The sequence shown here is derived from an EMBL/GenBank/DDBJ whole genome shotgun (WGS) entry which is preliminary data.</text>
</comment>
<comment type="pathway">
    <text evidence="10">Porphyrin-containing compound metabolism; heme A biosynthesis; heme A from heme O: step 1/1.</text>
</comment>
<evidence type="ECO:0000256" key="10">
    <source>
        <dbReference type="ARBA" id="ARBA00044501"/>
    </source>
</evidence>
<feature type="transmembrane region" description="Helical" evidence="12">
    <location>
        <begin position="125"/>
        <end position="143"/>
    </location>
</feature>
<protein>
    <submittedName>
        <fullName evidence="13">Heme A synthase</fullName>
        <ecNumber evidence="13">1.3.-.-</ecNumber>
    </submittedName>
</protein>
<organism evidence="13">
    <name type="scientific">mine drainage metagenome</name>
    <dbReference type="NCBI Taxonomy" id="410659"/>
    <lineage>
        <taxon>unclassified sequences</taxon>
        <taxon>metagenomes</taxon>
        <taxon>ecological metagenomes</taxon>
    </lineage>
</organism>
<evidence type="ECO:0000256" key="8">
    <source>
        <dbReference type="ARBA" id="ARBA00023133"/>
    </source>
</evidence>
<evidence type="ECO:0000256" key="1">
    <source>
        <dbReference type="ARBA" id="ARBA00001970"/>
    </source>
</evidence>
<feature type="transmembrane region" description="Helical" evidence="12">
    <location>
        <begin position="12"/>
        <end position="30"/>
    </location>
</feature>
<dbReference type="AlphaFoldDB" id="A0A1J5SN75"/>
<dbReference type="GO" id="GO:0005743">
    <property type="term" value="C:mitochondrial inner membrane"/>
    <property type="evidence" value="ECO:0007669"/>
    <property type="project" value="TreeGrafter"/>
</dbReference>
<feature type="transmembrane region" description="Helical" evidence="12">
    <location>
        <begin position="95"/>
        <end position="113"/>
    </location>
</feature>
<feature type="transmembrane region" description="Helical" evidence="12">
    <location>
        <begin position="155"/>
        <end position="175"/>
    </location>
</feature>
<evidence type="ECO:0000256" key="11">
    <source>
        <dbReference type="ARBA" id="ARBA00048044"/>
    </source>
</evidence>
<gene>
    <name evidence="13" type="primary">ctaA_1</name>
    <name evidence="13" type="ORF">GALL_125160</name>
</gene>